<reference evidence="2" key="1">
    <citation type="journal article" date="2018" name="Nat. Plants">
        <title>Whole-genome landscape of Medicago truncatula symbiotic genes.</title>
        <authorList>
            <person name="Pecrix Y."/>
            <person name="Staton S.E."/>
            <person name="Sallet E."/>
            <person name="Lelandais-Briere C."/>
            <person name="Moreau S."/>
            <person name="Carrere S."/>
            <person name="Blein T."/>
            <person name="Jardinaud M.F."/>
            <person name="Latrasse D."/>
            <person name="Zouine M."/>
            <person name="Zahm M."/>
            <person name="Kreplak J."/>
            <person name="Mayjonade B."/>
            <person name="Satge C."/>
            <person name="Perez M."/>
            <person name="Cauet S."/>
            <person name="Marande W."/>
            <person name="Chantry-Darmon C."/>
            <person name="Lopez-Roques C."/>
            <person name="Bouchez O."/>
            <person name="Berard A."/>
            <person name="Debelle F."/>
            <person name="Munos S."/>
            <person name="Bendahmane A."/>
            <person name="Berges H."/>
            <person name="Niebel A."/>
            <person name="Buitink J."/>
            <person name="Frugier F."/>
            <person name="Benhamed M."/>
            <person name="Crespi M."/>
            <person name="Gouzy J."/>
            <person name="Gamas P."/>
        </authorList>
    </citation>
    <scope>NUCLEOTIDE SEQUENCE [LARGE SCALE GENOMIC DNA]</scope>
    <source>
        <strain evidence="2">cv. Jemalong A17</strain>
    </source>
</reference>
<dbReference type="EMBL" id="PSQE01000001">
    <property type="protein sequence ID" value="RHN79527.1"/>
    <property type="molecule type" value="Genomic_DNA"/>
</dbReference>
<name>A0A396JXY6_MEDTR</name>
<evidence type="ECO:0000313" key="2">
    <source>
        <dbReference type="Proteomes" id="UP000265566"/>
    </source>
</evidence>
<dbReference type="Proteomes" id="UP000265566">
    <property type="component" value="Chromosome 1"/>
</dbReference>
<dbReference type="AlphaFoldDB" id="A0A396JXY6"/>
<proteinExistence type="predicted"/>
<gene>
    <name evidence="1" type="ORF">MtrunA17_Chr1g0178321</name>
</gene>
<dbReference type="Gramene" id="rna3329">
    <property type="protein sequence ID" value="RHN79527.1"/>
    <property type="gene ID" value="gene3329"/>
</dbReference>
<organism evidence="1 2">
    <name type="scientific">Medicago truncatula</name>
    <name type="common">Barrel medic</name>
    <name type="synonym">Medicago tribuloides</name>
    <dbReference type="NCBI Taxonomy" id="3880"/>
    <lineage>
        <taxon>Eukaryota</taxon>
        <taxon>Viridiplantae</taxon>
        <taxon>Streptophyta</taxon>
        <taxon>Embryophyta</taxon>
        <taxon>Tracheophyta</taxon>
        <taxon>Spermatophyta</taxon>
        <taxon>Magnoliopsida</taxon>
        <taxon>eudicotyledons</taxon>
        <taxon>Gunneridae</taxon>
        <taxon>Pentapetalae</taxon>
        <taxon>rosids</taxon>
        <taxon>fabids</taxon>
        <taxon>Fabales</taxon>
        <taxon>Fabaceae</taxon>
        <taxon>Papilionoideae</taxon>
        <taxon>50 kb inversion clade</taxon>
        <taxon>NPAAA clade</taxon>
        <taxon>Hologalegina</taxon>
        <taxon>IRL clade</taxon>
        <taxon>Trifolieae</taxon>
        <taxon>Medicago</taxon>
    </lineage>
</organism>
<evidence type="ECO:0000313" key="1">
    <source>
        <dbReference type="EMBL" id="RHN79527.1"/>
    </source>
</evidence>
<accession>A0A396JXY6</accession>
<sequence>MLLLFFSDWRMVAGGVPARWPASNRGCSAAPELKVLLFLFFFRFLFYSSFYAYF</sequence>
<comment type="caution">
    <text evidence="1">The sequence shown here is derived from an EMBL/GenBank/DDBJ whole genome shotgun (WGS) entry which is preliminary data.</text>
</comment>
<protein>
    <submittedName>
        <fullName evidence="1">Uncharacterized protein</fullName>
    </submittedName>
</protein>